<dbReference type="AlphaFoldDB" id="A0A560BWB1"/>
<dbReference type="FunFam" id="3.40.50.970:FF:000005">
    <property type="entry name" value="1-deoxy-D-xylulose-5-phosphate synthase"/>
    <property type="match status" value="1"/>
</dbReference>
<comment type="catalytic activity">
    <reaction evidence="11">
        <text>D-glyceraldehyde 3-phosphate + pyruvate + H(+) = 1-deoxy-D-xylulose 5-phosphate + CO2</text>
        <dbReference type="Rhea" id="RHEA:12605"/>
        <dbReference type="ChEBI" id="CHEBI:15361"/>
        <dbReference type="ChEBI" id="CHEBI:15378"/>
        <dbReference type="ChEBI" id="CHEBI:16526"/>
        <dbReference type="ChEBI" id="CHEBI:57792"/>
        <dbReference type="ChEBI" id="CHEBI:59776"/>
        <dbReference type="EC" id="2.2.1.7"/>
    </reaction>
</comment>
<comment type="subunit">
    <text evidence="3 11">Homodimer.</text>
</comment>
<dbReference type="EMBL" id="VITH01000017">
    <property type="protein sequence ID" value="TWA76902.1"/>
    <property type="molecule type" value="Genomic_DNA"/>
</dbReference>
<name>A0A560BWB1_AZOBR</name>
<feature type="binding site" evidence="11">
    <location>
        <position position="290"/>
    </location>
    <ligand>
        <name>thiamine diphosphate</name>
        <dbReference type="ChEBI" id="CHEBI:58937"/>
    </ligand>
</feature>
<keyword evidence="8 11" id="KW-0786">Thiamine pyrophosphate</keyword>
<dbReference type="InterPro" id="IPR005475">
    <property type="entry name" value="Transketolase-like_Pyr-bd"/>
</dbReference>
<dbReference type="FunFam" id="3.40.50.920:FF:000002">
    <property type="entry name" value="1-deoxy-D-xylulose-5-phosphate synthase"/>
    <property type="match status" value="1"/>
</dbReference>
<dbReference type="NCBIfam" id="TIGR00204">
    <property type="entry name" value="dxs"/>
    <property type="match status" value="1"/>
</dbReference>
<dbReference type="GO" id="GO:0019288">
    <property type="term" value="P:isopentenyl diphosphate biosynthetic process, methylerythritol 4-phosphate pathway"/>
    <property type="evidence" value="ECO:0007669"/>
    <property type="project" value="UniProtKB-ARBA"/>
</dbReference>
<dbReference type="Gene3D" id="3.40.50.970">
    <property type="match status" value="2"/>
</dbReference>
<dbReference type="NCBIfam" id="NF003933">
    <property type="entry name" value="PRK05444.2-2"/>
    <property type="match status" value="1"/>
</dbReference>
<evidence type="ECO:0000256" key="11">
    <source>
        <dbReference type="HAMAP-Rule" id="MF_00315"/>
    </source>
</evidence>
<dbReference type="EC" id="2.2.1.7" evidence="11"/>
<dbReference type="SMART" id="SM00861">
    <property type="entry name" value="Transket_pyr"/>
    <property type="match status" value="1"/>
</dbReference>
<dbReference type="PROSITE" id="PS00801">
    <property type="entry name" value="TRANSKETOLASE_1"/>
    <property type="match status" value="1"/>
</dbReference>
<keyword evidence="4 11" id="KW-0808">Transferase</keyword>
<dbReference type="HAMAP" id="MF_00315">
    <property type="entry name" value="DXP_synth"/>
    <property type="match status" value="1"/>
</dbReference>
<evidence type="ECO:0000256" key="1">
    <source>
        <dbReference type="ARBA" id="ARBA00004980"/>
    </source>
</evidence>
<comment type="pathway">
    <text evidence="1 11">Metabolic intermediate biosynthesis; 1-deoxy-D-xylulose 5-phosphate biosynthesis; 1-deoxy-D-xylulose 5-phosphate from D-glyceraldehyde 3-phosphate and pyruvate: step 1/1.</text>
</comment>
<feature type="binding site" evidence="11">
    <location>
        <position position="180"/>
    </location>
    <ligand>
        <name>thiamine diphosphate</name>
        <dbReference type="ChEBI" id="CHEBI:58937"/>
    </ligand>
</feature>
<keyword evidence="6 11" id="KW-0460">Magnesium</keyword>
<organism evidence="13 14">
    <name type="scientific">Azospirillum brasilense</name>
    <dbReference type="NCBI Taxonomy" id="192"/>
    <lineage>
        <taxon>Bacteria</taxon>
        <taxon>Pseudomonadati</taxon>
        <taxon>Pseudomonadota</taxon>
        <taxon>Alphaproteobacteria</taxon>
        <taxon>Rhodospirillales</taxon>
        <taxon>Azospirillaceae</taxon>
        <taxon>Azospirillum</taxon>
    </lineage>
</organism>
<dbReference type="SUPFAM" id="SSF52518">
    <property type="entry name" value="Thiamin diphosphate-binding fold (THDP-binding)"/>
    <property type="match status" value="2"/>
</dbReference>
<feature type="binding site" evidence="11">
    <location>
        <position position="180"/>
    </location>
    <ligand>
        <name>Mg(2+)</name>
        <dbReference type="ChEBI" id="CHEBI:18420"/>
    </ligand>
</feature>
<evidence type="ECO:0000256" key="9">
    <source>
        <dbReference type="ARBA" id="ARBA00023229"/>
    </source>
</evidence>
<dbReference type="CDD" id="cd02007">
    <property type="entry name" value="TPP_DXS"/>
    <property type="match status" value="1"/>
</dbReference>
<feature type="binding site" evidence="11">
    <location>
        <begin position="152"/>
        <end position="153"/>
    </location>
    <ligand>
        <name>thiamine diphosphate</name>
        <dbReference type="ChEBI" id="CHEBI:58937"/>
    </ligand>
</feature>
<dbReference type="Pfam" id="PF02779">
    <property type="entry name" value="Transket_pyr"/>
    <property type="match status" value="1"/>
</dbReference>
<dbReference type="RefSeq" id="WP_145689811.1">
    <property type="nucleotide sequence ID" value="NZ_VITH01000017.1"/>
</dbReference>
<evidence type="ECO:0000256" key="3">
    <source>
        <dbReference type="ARBA" id="ARBA00011738"/>
    </source>
</evidence>
<sequence length="638" mass="68153">MTLNDKTPLLDLVRTPADLRALKPEQLRQVADELRTETISAVSVTGGHLGAGLGVVELTVALHYVFQTPADRLIWDVGHQCYPHKILTGRRDRIRTLRTGGGLSGFTNRSESEYDPFGAGHSSTSISAGLGMAVARDQLGRDNHVVAVIGDGAMSAGMAYEAMNNAGSANSKLIVILNDNDMSIAPPVGAMSAYLSRLISSKPYLSLRHLAKDIAEQLPRPLRTAARRAEEYARGMVTGGTLFEEMGFYYIGPIDGHNLDHLLPVLQNVRDADDHKPVLIHVVTKKGKGYGPAEASADKLHAVAKFDVVTGAQSKPKSNAPTYTRVFANALIAEAERDPSVLGITAAMPSGTGLDLFGQRFPDRCFDVGIAEQHAVTFAAGLATEGFKPFCAIYSTFLQRAYDQVVHDVVLQRLPVRFALDRAGLVGADGATHAGAFDVAYLGCLPDIVLMAAADELELMHMVATSAAIDDRASALRYPRGEGVGLELPERGEVLPIGKGRILQEGTKVAILSYGTRLAEARKAAAELGARGLSTTVADARFAKPLDEELVRRLALEHEVLITIEEGSVGGFGSFVLQHLAMAGLLDGGLKIRPMVLPDRFLDHDSPAKQYEDAGLAARHIVATALQALGIEATAVRA</sequence>
<dbReference type="InterPro" id="IPR033248">
    <property type="entry name" value="Transketolase_C"/>
</dbReference>
<dbReference type="InterPro" id="IPR029061">
    <property type="entry name" value="THDP-binding"/>
</dbReference>
<accession>A0A560BWB1</accession>
<dbReference type="GO" id="GO:0008661">
    <property type="term" value="F:1-deoxy-D-xylulose-5-phosphate synthase activity"/>
    <property type="evidence" value="ECO:0007669"/>
    <property type="project" value="UniProtKB-UniRule"/>
</dbReference>
<dbReference type="GO" id="GO:0009228">
    <property type="term" value="P:thiamine biosynthetic process"/>
    <property type="evidence" value="ECO:0007669"/>
    <property type="project" value="UniProtKB-UniRule"/>
</dbReference>
<dbReference type="InterPro" id="IPR020826">
    <property type="entry name" value="Transketolase_BS"/>
</dbReference>
<dbReference type="GO" id="GO:0030976">
    <property type="term" value="F:thiamine pyrophosphate binding"/>
    <property type="evidence" value="ECO:0007669"/>
    <property type="project" value="UniProtKB-UniRule"/>
</dbReference>
<evidence type="ECO:0000256" key="8">
    <source>
        <dbReference type="ARBA" id="ARBA00023052"/>
    </source>
</evidence>
<feature type="binding site" evidence="11">
    <location>
        <position position="151"/>
    </location>
    <ligand>
        <name>Mg(2+)</name>
        <dbReference type="ChEBI" id="CHEBI:18420"/>
    </ligand>
</feature>
<dbReference type="PANTHER" id="PTHR43322:SF5">
    <property type="entry name" value="1-DEOXY-D-XYLULOSE-5-PHOSPHATE SYNTHASE, CHLOROPLASTIC"/>
    <property type="match status" value="1"/>
</dbReference>
<dbReference type="PROSITE" id="PS00802">
    <property type="entry name" value="TRANSKETOLASE_2"/>
    <property type="match status" value="1"/>
</dbReference>
<dbReference type="Proteomes" id="UP000318529">
    <property type="component" value="Unassembled WGS sequence"/>
</dbReference>
<dbReference type="Pfam" id="PF13292">
    <property type="entry name" value="DXP_synthase_N"/>
    <property type="match status" value="1"/>
</dbReference>
<evidence type="ECO:0000256" key="5">
    <source>
        <dbReference type="ARBA" id="ARBA00022723"/>
    </source>
</evidence>
<feature type="binding site" evidence="11">
    <location>
        <position position="79"/>
    </location>
    <ligand>
        <name>thiamine diphosphate</name>
        <dbReference type="ChEBI" id="CHEBI:58937"/>
    </ligand>
</feature>
<dbReference type="Pfam" id="PF02780">
    <property type="entry name" value="Transketolase_C"/>
    <property type="match status" value="1"/>
</dbReference>
<evidence type="ECO:0000256" key="2">
    <source>
        <dbReference type="ARBA" id="ARBA00011081"/>
    </source>
</evidence>
<comment type="cofactor">
    <cofactor evidence="11">
        <name>Mg(2+)</name>
        <dbReference type="ChEBI" id="CHEBI:18420"/>
    </cofactor>
    <text evidence="11">Binds 1 Mg(2+) ion per subunit.</text>
</comment>
<comment type="caution">
    <text evidence="13">The sequence shown here is derived from an EMBL/GenBank/DDBJ whole genome shotgun (WGS) entry which is preliminary data.</text>
</comment>
<evidence type="ECO:0000256" key="7">
    <source>
        <dbReference type="ARBA" id="ARBA00022977"/>
    </source>
</evidence>
<comment type="cofactor">
    <cofactor evidence="11">
        <name>thiamine diphosphate</name>
        <dbReference type="ChEBI" id="CHEBI:58937"/>
    </cofactor>
    <text evidence="11">Binds 1 thiamine pyrophosphate per subunit.</text>
</comment>
<keyword evidence="9 11" id="KW-0414">Isoprene biosynthesis</keyword>
<evidence type="ECO:0000259" key="12">
    <source>
        <dbReference type="SMART" id="SM00861"/>
    </source>
</evidence>
<dbReference type="InterPro" id="IPR005477">
    <property type="entry name" value="Dxylulose-5-P_synthase"/>
</dbReference>
<proteinExistence type="inferred from homology"/>
<evidence type="ECO:0000313" key="13">
    <source>
        <dbReference type="EMBL" id="TWA76902.1"/>
    </source>
</evidence>
<evidence type="ECO:0000256" key="10">
    <source>
        <dbReference type="ARBA" id="ARBA00055605"/>
    </source>
</evidence>
<dbReference type="PANTHER" id="PTHR43322">
    <property type="entry name" value="1-D-DEOXYXYLULOSE 5-PHOSPHATE SYNTHASE-RELATED"/>
    <property type="match status" value="1"/>
</dbReference>
<dbReference type="GO" id="GO:0000287">
    <property type="term" value="F:magnesium ion binding"/>
    <property type="evidence" value="ECO:0007669"/>
    <property type="project" value="UniProtKB-UniRule"/>
</dbReference>
<gene>
    <name evidence="11" type="primary">dxs</name>
    <name evidence="13" type="ORF">FBZ83_11744</name>
</gene>
<comment type="function">
    <text evidence="10 11">Catalyzes the acyloin condensation reaction between C atoms 2 and 3 of pyruvate and glyceraldehyde 3-phosphate to yield 1-deoxy-D-xylulose-5-phosphate (DXP).</text>
</comment>
<evidence type="ECO:0000313" key="14">
    <source>
        <dbReference type="Proteomes" id="UP000318529"/>
    </source>
</evidence>
<protein>
    <recommendedName>
        <fullName evidence="11">1-deoxy-D-xylulose-5-phosphate synthase</fullName>
        <ecNumber evidence="11">2.2.1.7</ecNumber>
    </recommendedName>
    <alternativeName>
        <fullName evidence="11">1-deoxyxylulose-5-phosphate synthase</fullName>
        <shortName evidence="11">DXP synthase</shortName>
        <shortName evidence="11">DXPS</shortName>
    </alternativeName>
</protein>
<keyword evidence="7 11" id="KW-0784">Thiamine biosynthesis</keyword>
<dbReference type="CDD" id="cd07033">
    <property type="entry name" value="TPP_PYR_DXS_TK_like"/>
    <property type="match status" value="1"/>
</dbReference>
<keyword evidence="5 11" id="KW-0479">Metal-binding</keyword>
<dbReference type="Gene3D" id="3.40.50.920">
    <property type="match status" value="1"/>
</dbReference>
<feature type="binding site" evidence="11">
    <location>
        <begin position="120"/>
        <end position="122"/>
    </location>
    <ligand>
        <name>thiamine diphosphate</name>
        <dbReference type="ChEBI" id="CHEBI:58937"/>
    </ligand>
</feature>
<comment type="similarity">
    <text evidence="2 11">Belongs to the transketolase family. DXPS subfamily.</text>
</comment>
<dbReference type="InterPro" id="IPR049557">
    <property type="entry name" value="Transketolase_CS"/>
</dbReference>
<dbReference type="GO" id="GO:0016114">
    <property type="term" value="P:terpenoid biosynthetic process"/>
    <property type="evidence" value="ECO:0007669"/>
    <property type="project" value="UniProtKB-UniRule"/>
</dbReference>
<evidence type="ECO:0000256" key="4">
    <source>
        <dbReference type="ARBA" id="ARBA00022679"/>
    </source>
</evidence>
<dbReference type="InterPro" id="IPR009014">
    <property type="entry name" value="Transketo_C/PFOR_II"/>
</dbReference>
<evidence type="ECO:0000256" key="6">
    <source>
        <dbReference type="ARBA" id="ARBA00022842"/>
    </source>
</evidence>
<dbReference type="UniPathway" id="UPA00064">
    <property type="reaction ID" value="UER00091"/>
</dbReference>
<feature type="binding site" evidence="11">
    <location>
        <position position="372"/>
    </location>
    <ligand>
        <name>thiamine diphosphate</name>
        <dbReference type="ChEBI" id="CHEBI:58937"/>
    </ligand>
</feature>
<dbReference type="SUPFAM" id="SSF52922">
    <property type="entry name" value="TK C-terminal domain-like"/>
    <property type="match status" value="1"/>
</dbReference>
<feature type="domain" description="Transketolase-like pyrimidine-binding" evidence="12">
    <location>
        <begin position="321"/>
        <end position="486"/>
    </location>
</feature>
<reference evidence="13 14" key="1">
    <citation type="submission" date="2019-06" db="EMBL/GenBank/DDBJ databases">
        <title>Genomic Encyclopedia of Type Strains, Phase IV (KMG-V): Genome sequencing to study the core and pangenomes of soil and plant-associated prokaryotes.</title>
        <authorList>
            <person name="Whitman W."/>
        </authorList>
    </citation>
    <scope>NUCLEOTIDE SEQUENCE [LARGE SCALE GENOMIC DNA]</scope>
    <source>
        <strain evidence="13 14">BR 11650</strain>
    </source>
</reference>